<name>A0AAW0ZES0_9HYME</name>
<evidence type="ECO:0000256" key="2">
    <source>
        <dbReference type="ARBA" id="ARBA00022676"/>
    </source>
</evidence>
<dbReference type="SUPFAM" id="SSF53756">
    <property type="entry name" value="UDP-Glycosyltransferase/glycogen phosphorylase"/>
    <property type="match status" value="1"/>
</dbReference>
<dbReference type="Proteomes" id="UP001432146">
    <property type="component" value="Unassembled WGS sequence"/>
</dbReference>
<dbReference type="PANTHER" id="PTHR48043">
    <property type="entry name" value="EG:EG0003.4 PROTEIN-RELATED"/>
    <property type="match status" value="1"/>
</dbReference>
<dbReference type="FunFam" id="3.40.50.2000:FF:000021">
    <property type="entry name" value="UDP-glucuronosyltransferase"/>
    <property type="match status" value="1"/>
</dbReference>
<reference evidence="6 7" key="1">
    <citation type="submission" date="2024-05" db="EMBL/GenBank/DDBJ databases">
        <title>The nuclear and mitochondrial genome assemblies of Tetragonisca angustula (Apidae: Meliponini), a tiny yet remarkable pollinator in the Neotropics.</title>
        <authorList>
            <person name="Ferrari R."/>
            <person name="Ricardo P.C."/>
            <person name="Dias F.C."/>
            <person name="Araujo N.S."/>
            <person name="Soares D.O."/>
            <person name="Zhou Q.-S."/>
            <person name="Zhu C.-D."/>
            <person name="Coutinho L."/>
            <person name="Airas M.C."/>
            <person name="Batista T.M."/>
        </authorList>
    </citation>
    <scope>NUCLEOTIDE SEQUENCE [LARGE SCALE GENOMIC DNA]</scope>
    <source>
        <strain evidence="6">ASF017062</strain>
        <tissue evidence="6">Abdomen</tissue>
    </source>
</reference>
<dbReference type="CDD" id="cd03784">
    <property type="entry name" value="GT1_Gtf-like"/>
    <property type="match status" value="1"/>
</dbReference>
<dbReference type="InterPro" id="IPR002213">
    <property type="entry name" value="UDP_glucos_trans"/>
</dbReference>
<dbReference type="GO" id="GO:0008194">
    <property type="term" value="F:UDP-glycosyltransferase activity"/>
    <property type="evidence" value="ECO:0007669"/>
    <property type="project" value="InterPro"/>
</dbReference>
<dbReference type="Gene3D" id="3.40.50.2000">
    <property type="entry name" value="Glycogen Phosphorylase B"/>
    <property type="match status" value="2"/>
</dbReference>
<comment type="caution">
    <text evidence="6">The sequence shown here is derived from an EMBL/GenBank/DDBJ whole genome shotgun (WGS) entry which is preliminary data.</text>
</comment>
<dbReference type="EMBL" id="JAWNGG020000225">
    <property type="protein sequence ID" value="KAK9296115.1"/>
    <property type="molecule type" value="Genomic_DNA"/>
</dbReference>
<evidence type="ECO:0000256" key="1">
    <source>
        <dbReference type="ARBA" id="ARBA00009995"/>
    </source>
</evidence>
<protein>
    <submittedName>
        <fullName evidence="6">Uncharacterized protein</fullName>
    </submittedName>
</protein>
<feature type="signal peptide" evidence="5">
    <location>
        <begin position="1"/>
        <end position="28"/>
    </location>
</feature>
<feature type="chain" id="PRO_5043732468" evidence="5">
    <location>
        <begin position="29"/>
        <end position="530"/>
    </location>
</feature>
<dbReference type="PANTHER" id="PTHR48043:SF159">
    <property type="entry name" value="EG:EG0003.4 PROTEIN-RELATED"/>
    <property type="match status" value="1"/>
</dbReference>
<sequence>MNTRTMKRNITNLFFVLCVLCVAEHIECYRILAAIVTPSYSHQIPFRRLWLELHKRGHEVVFITTDPIPNINSPNFTQIDIGHAYKAVGTLNFVQMRFNGKQWLQLMQENFMIRTYFMEYIFNNTEFKKMYAPDSDTKFDIFLTEYSCRLAAVGIAHRFNVPIIGLSSLGLASWDEHVLGGVVLPSHESTWEMGANAGPNLPFLKRLWNFVSLWRYLHFLYTEYVPINQQLAEKYLGPLPPLIDIMKNKTSMVFINQAIAITPARPRFANAISFTSSHIQKKLPPLPKDLQEFVDGAENGFIYFSLGSNAKSSDLPVEIRRVFCDVFAMLPYRIVWKYEKDLPGKPDNVYTAKWLPQQTLLAHPNVKLFMYQGGLQSSEEAIHFGVPVLGFAIFADQDYQVGRMEALGVGKSLEITTVTKEELESSIIELITNKEYKERMINTRNIIEDTPYDIVKNLAWWTEYVIRTKGAPHLRSSIAFQPWYQRYNLDVIVFLTIVIFLIASSTLYLIAKLFVQLHRQITQPQKLKTN</sequence>
<dbReference type="Pfam" id="PF00201">
    <property type="entry name" value="UDPGT"/>
    <property type="match status" value="1"/>
</dbReference>
<evidence type="ECO:0000256" key="3">
    <source>
        <dbReference type="ARBA" id="ARBA00022679"/>
    </source>
</evidence>
<evidence type="ECO:0000313" key="6">
    <source>
        <dbReference type="EMBL" id="KAK9296115.1"/>
    </source>
</evidence>
<comment type="similarity">
    <text evidence="1">Belongs to the UDP-glycosyltransferase family.</text>
</comment>
<proteinExistence type="inferred from homology"/>
<keyword evidence="7" id="KW-1185">Reference proteome</keyword>
<evidence type="ECO:0000256" key="5">
    <source>
        <dbReference type="SAM" id="SignalP"/>
    </source>
</evidence>
<accession>A0AAW0ZES0</accession>
<evidence type="ECO:0000256" key="4">
    <source>
        <dbReference type="SAM" id="Phobius"/>
    </source>
</evidence>
<feature type="transmembrane region" description="Helical" evidence="4">
    <location>
        <begin position="491"/>
        <end position="511"/>
    </location>
</feature>
<keyword evidence="4" id="KW-1133">Transmembrane helix</keyword>
<keyword evidence="2" id="KW-0328">Glycosyltransferase</keyword>
<keyword evidence="5" id="KW-0732">Signal</keyword>
<evidence type="ECO:0000313" key="7">
    <source>
        <dbReference type="Proteomes" id="UP001432146"/>
    </source>
</evidence>
<keyword evidence="4" id="KW-0472">Membrane</keyword>
<keyword evidence="4" id="KW-0812">Transmembrane</keyword>
<organism evidence="6 7">
    <name type="scientific">Tetragonisca angustula</name>
    <dbReference type="NCBI Taxonomy" id="166442"/>
    <lineage>
        <taxon>Eukaryota</taxon>
        <taxon>Metazoa</taxon>
        <taxon>Ecdysozoa</taxon>
        <taxon>Arthropoda</taxon>
        <taxon>Hexapoda</taxon>
        <taxon>Insecta</taxon>
        <taxon>Pterygota</taxon>
        <taxon>Neoptera</taxon>
        <taxon>Endopterygota</taxon>
        <taxon>Hymenoptera</taxon>
        <taxon>Apocrita</taxon>
        <taxon>Aculeata</taxon>
        <taxon>Apoidea</taxon>
        <taxon>Anthophila</taxon>
        <taxon>Apidae</taxon>
        <taxon>Tetragonisca</taxon>
    </lineage>
</organism>
<dbReference type="AlphaFoldDB" id="A0AAW0ZES0"/>
<keyword evidence="3" id="KW-0808">Transferase</keyword>
<dbReference type="InterPro" id="IPR050271">
    <property type="entry name" value="UDP-glycosyltransferase"/>
</dbReference>
<gene>
    <name evidence="6" type="ORF">QLX08_009785</name>
</gene>